<proteinExistence type="predicted"/>
<evidence type="ECO:0008006" key="4">
    <source>
        <dbReference type="Google" id="ProtNLM"/>
    </source>
</evidence>
<reference evidence="2 3" key="1">
    <citation type="journal article" date="2024" name="Commun. Biol.">
        <title>Comparative genomic analysis of thermophilic fungi reveals convergent evolutionary adaptations and gene losses.</title>
        <authorList>
            <person name="Steindorff A.S."/>
            <person name="Aguilar-Pontes M.V."/>
            <person name="Robinson A.J."/>
            <person name="Andreopoulos B."/>
            <person name="LaButti K."/>
            <person name="Kuo A."/>
            <person name="Mondo S."/>
            <person name="Riley R."/>
            <person name="Otillar R."/>
            <person name="Haridas S."/>
            <person name="Lipzen A."/>
            <person name="Grimwood J."/>
            <person name="Schmutz J."/>
            <person name="Clum A."/>
            <person name="Reid I.D."/>
            <person name="Moisan M.C."/>
            <person name="Butler G."/>
            <person name="Nguyen T.T.M."/>
            <person name="Dewar K."/>
            <person name="Conant G."/>
            <person name="Drula E."/>
            <person name="Henrissat B."/>
            <person name="Hansel C."/>
            <person name="Singer S."/>
            <person name="Hutchinson M.I."/>
            <person name="de Vries R.P."/>
            <person name="Natvig D.O."/>
            <person name="Powell A.J."/>
            <person name="Tsang A."/>
            <person name="Grigoriev I.V."/>
        </authorList>
    </citation>
    <scope>NUCLEOTIDE SEQUENCE [LARGE SCALE GENOMIC DNA]</scope>
    <source>
        <strain evidence="2 3">ATCC 24622</strain>
    </source>
</reference>
<dbReference type="PANTHER" id="PTHR33604">
    <property type="entry name" value="OSJNBA0004B13.7 PROTEIN"/>
    <property type="match status" value="1"/>
</dbReference>
<dbReference type="Proteomes" id="UP001586593">
    <property type="component" value="Unassembled WGS sequence"/>
</dbReference>
<dbReference type="PANTHER" id="PTHR33604:SF3">
    <property type="entry name" value="OSJNBA0004B13.7 PROTEIN"/>
    <property type="match status" value="1"/>
</dbReference>
<evidence type="ECO:0000313" key="2">
    <source>
        <dbReference type="EMBL" id="KAL1862585.1"/>
    </source>
</evidence>
<comment type="caution">
    <text evidence="2">The sequence shown here is derived from an EMBL/GenBank/DDBJ whole genome shotgun (WGS) entry which is preliminary data.</text>
</comment>
<sequence length="672" mass="74761">MVSLFLTDEELGKKDDDHKPAKLPLRPGHLWSPALRPTRKTVKRSIFGLLLCICVYLFVKNIPTDVPIRDHRRPVYEHDGSGTERRKPGVPLAKPAPAPKAHGQKTDPSLVQHGYNGPLQFLNLASSLYAITNTKGGYLANRNVLFAASSLKSAAGLLPLACSMGAELRSYVHFALMSRSEIELEELRRINGVDDTCHIIFHDARPDHSSASTDARLSTGTSRALEHIYRYMHPQALIVDGSSTEERPFLDGLRTKASSLEIPLIELPEHAPSQVAWISKLDSASLAAWNKASVDILVHAPPSGSGSLIRLLRSLSRADFTASAVPHLTIELPYDIDMPTAKFLQSFKWPPAQVHNPTHANQLSLRHRIPREGLTEEESSVRLLESFWPAVARDSHVLVLSPQAEVSPQFFHYLRYTLLEYKYSNAAVLQQWEKRLLGISLHLPATLLNASEPFRPPTKLDAENHVMESGKTAVDGPTSFLWQAPNSDAMLLFGQKWAELHGFVSRLLEYQHKSPPTQPFLSQKLVSKKYPAWLEHALQLCRARGYWTLYPSEAVATDLATIHNELYQAPEEFEAEFEPDPAEWSELVLTSRRLLEQLPDGGSLPPFKDLPLLAWDGKVTNLATLDTESREYTVTFREAIGGCEGLKPADLTPKLTAADLFCSKENAGAALN</sequence>
<evidence type="ECO:0000256" key="1">
    <source>
        <dbReference type="SAM" id="MobiDB-lite"/>
    </source>
</evidence>
<dbReference type="EMBL" id="JAZHXJ010000394">
    <property type="protein sequence ID" value="KAL1862585.1"/>
    <property type="molecule type" value="Genomic_DNA"/>
</dbReference>
<evidence type="ECO:0000313" key="3">
    <source>
        <dbReference type="Proteomes" id="UP001586593"/>
    </source>
</evidence>
<name>A0ABR3WHZ3_9PEZI</name>
<accession>A0ABR3WHZ3</accession>
<feature type="compositionally biased region" description="Low complexity" evidence="1">
    <location>
        <begin position="91"/>
        <end position="101"/>
    </location>
</feature>
<gene>
    <name evidence="2" type="ORF">VTK73DRAFT_6748</name>
</gene>
<keyword evidence="3" id="KW-1185">Reference proteome</keyword>
<feature type="region of interest" description="Disordered" evidence="1">
    <location>
        <begin position="72"/>
        <end position="109"/>
    </location>
</feature>
<organism evidence="2 3">
    <name type="scientific">Phialemonium thermophilum</name>
    <dbReference type="NCBI Taxonomy" id="223376"/>
    <lineage>
        <taxon>Eukaryota</taxon>
        <taxon>Fungi</taxon>
        <taxon>Dikarya</taxon>
        <taxon>Ascomycota</taxon>
        <taxon>Pezizomycotina</taxon>
        <taxon>Sordariomycetes</taxon>
        <taxon>Sordariomycetidae</taxon>
        <taxon>Cephalothecales</taxon>
        <taxon>Cephalothecaceae</taxon>
        <taxon>Phialemonium</taxon>
    </lineage>
</organism>
<protein>
    <recommendedName>
        <fullName evidence="4">Glycosyltransferase 2</fullName>
    </recommendedName>
</protein>
<feature type="compositionally biased region" description="Basic and acidic residues" evidence="1">
    <location>
        <begin position="72"/>
        <end position="87"/>
    </location>
</feature>